<keyword evidence="2 5" id="KW-0645">Protease</keyword>
<keyword evidence="4 5" id="KW-0720">Serine protease</keyword>
<dbReference type="RefSeq" id="WP_340233558.1">
    <property type="nucleotide sequence ID" value="NZ_JBBEWC010000001.1"/>
</dbReference>
<dbReference type="InterPro" id="IPR044023">
    <property type="entry name" value="Ig_7"/>
</dbReference>
<evidence type="ECO:0000313" key="10">
    <source>
        <dbReference type="Proteomes" id="UP001597510"/>
    </source>
</evidence>
<name>A0ABW5JFE4_9BACT</name>
<sequence length="746" mass="79370">MDKSFTRLLITLLLGSTFSANAQTPEERQKIVQSYTSSNARISSLQQQAQQDFEKEEKKVIAFLVKNPQLSRSFVKNGALYYLKSIDAKGNPVYINTKNRASGELIKANQLYSGGSVGVNITGTNMIVGIWDGGQVRATHELLSGKVSMQAGQTLDGSADNYKGNNHQTHVSGTIVGKDIVNQPSARGIAYGATAKNYDWTNDRAEMIAFAGQGYLISNHSYGNGNGEGDPIWKFGAYDSDAKEWDEITKNAPYYLPFVAVGNEQDPNALDDNNKHTNGNWTKLGYDMVTGTSAAKNVVTVGAVNGDKTMSSYSNWGPTDDGRVKPDVVAKGTGINSSLFASEETNVPSDNAYSGNGEGSSGTSYATPAVAASALLLQQYYNSLNGSYMKASTLKALLLGTAEDLGQPGPDAKFGWGLVNVEKAANAIKYRSTSVNPSGQTHTDTESKGAYIEEISYNPANDSNTEMYRTVKASGCEPLIVSIAWTDDEGTEQVEEDGIDNTSGRMVYDFDMLVKNMTTNAETRTWKPRMMSQRTLDATISTTWFDGNGNNYKQVKITNPTPNQEYRIAVRKKSSSPATARMVSMVVSGTLMAAPTGAANQTVADGSTIADIVVAGTGIKWYNAATGGNLLNSSTTLISGSTYYASQTINGCEGARLAVTVTLDGEGSPCPETLTLVNPTNNLATGATTFRAANSITASNIISGSAKVTMRAGNKIELKPGANGNGNTFEATTGTVFVASIEGCDN</sequence>
<dbReference type="PROSITE" id="PS51892">
    <property type="entry name" value="SUBTILASE"/>
    <property type="match status" value="1"/>
</dbReference>
<dbReference type="InterPro" id="IPR050131">
    <property type="entry name" value="Peptidase_S8_subtilisin-like"/>
</dbReference>
<dbReference type="PANTHER" id="PTHR43806">
    <property type="entry name" value="PEPTIDASE S8"/>
    <property type="match status" value="1"/>
</dbReference>
<dbReference type="InterPro" id="IPR023828">
    <property type="entry name" value="Peptidase_S8_Ser-AS"/>
</dbReference>
<evidence type="ECO:0000256" key="5">
    <source>
        <dbReference type="PROSITE-ProRule" id="PRU01240"/>
    </source>
</evidence>
<dbReference type="SUPFAM" id="SSF52743">
    <property type="entry name" value="Subtilisin-like"/>
    <property type="match status" value="1"/>
</dbReference>
<dbReference type="NCBIfam" id="NF045639">
    <property type="entry name" value="GCX_COOH"/>
    <property type="match status" value="1"/>
</dbReference>
<feature type="active site" description="Charge relay system" evidence="5">
    <location>
        <position position="364"/>
    </location>
</feature>
<reference evidence="10" key="1">
    <citation type="journal article" date="2019" name="Int. J. Syst. Evol. Microbiol.">
        <title>The Global Catalogue of Microorganisms (GCM) 10K type strain sequencing project: providing services to taxonomists for standard genome sequencing and annotation.</title>
        <authorList>
            <consortium name="The Broad Institute Genomics Platform"/>
            <consortium name="The Broad Institute Genome Sequencing Center for Infectious Disease"/>
            <person name="Wu L."/>
            <person name="Ma J."/>
        </authorList>
    </citation>
    <scope>NUCLEOTIDE SEQUENCE [LARGE SCALE GENOMIC DNA]</scope>
    <source>
        <strain evidence="10">KCTC 52344</strain>
    </source>
</reference>
<evidence type="ECO:0000256" key="1">
    <source>
        <dbReference type="ARBA" id="ARBA00011073"/>
    </source>
</evidence>
<dbReference type="EMBL" id="JBHULC010000038">
    <property type="protein sequence ID" value="MFD2523570.1"/>
    <property type="molecule type" value="Genomic_DNA"/>
</dbReference>
<dbReference type="PROSITE" id="PS00138">
    <property type="entry name" value="SUBTILASE_SER"/>
    <property type="match status" value="1"/>
</dbReference>
<evidence type="ECO:0000256" key="6">
    <source>
        <dbReference type="SAM" id="SignalP"/>
    </source>
</evidence>
<organism evidence="9 10">
    <name type="scientific">Emticicia soli</name>
    <dbReference type="NCBI Taxonomy" id="2027878"/>
    <lineage>
        <taxon>Bacteria</taxon>
        <taxon>Pseudomonadati</taxon>
        <taxon>Bacteroidota</taxon>
        <taxon>Cytophagia</taxon>
        <taxon>Cytophagales</taxon>
        <taxon>Leadbetterellaceae</taxon>
        <taxon>Emticicia</taxon>
    </lineage>
</organism>
<dbReference type="Pfam" id="PF19081">
    <property type="entry name" value="Ig_7"/>
    <property type="match status" value="1"/>
</dbReference>
<dbReference type="PRINTS" id="PR00723">
    <property type="entry name" value="SUBTILISIN"/>
</dbReference>
<feature type="chain" id="PRO_5046204865" evidence="6">
    <location>
        <begin position="23"/>
        <end position="746"/>
    </location>
</feature>
<dbReference type="InterPro" id="IPR036852">
    <property type="entry name" value="Peptidase_S8/S53_dom_sf"/>
</dbReference>
<feature type="signal peptide" evidence="6">
    <location>
        <begin position="1"/>
        <end position="22"/>
    </location>
</feature>
<feature type="active site" description="Charge relay system" evidence="5">
    <location>
        <position position="132"/>
    </location>
</feature>
<feature type="active site" description="Charge relay system" evidence="5">
    <location>
        <position position="167"/>
    </location>
</feature>
<protein>
    <submittedName>
        <fullName evidence="9">S8 family serine peptidase</fullName>
    </submittedName>
</protein>
<dbReference type="InterPro" id="IPR055015">
    <property type="entry name" value="GCX_COOH"/>
</dbReference>
<comment type="similarity">
    <text evidence="1 5">Belongs to the peptidase S8 family.</text>
</comment>
<evidence type="ECO:0000259" key="8">
    <source>
        <dbReference type="Pfam" id="PF19081"/>
    </source>
</evidence>
<dbReference type="PANTHER" id="PTHR43806:SF11">
    <property type="entry name" value="CEREVISIN-RELATED"/>
    <property type="match status" value="1"/>
</dbReference>
<dbReference type="Proteomes" id="UP001597510">
    <property type="component" value="Unassembled WGS sequence"/>
</dbReference>
<evidence type="ECO:0000256" key="4">
    <source>
        <dbReference type="ARBA" id="ARBA00022825"/>
    </source>
</evidence>
<dbReference type="InterPro" id="IPR034058">
    <property type="entry name" value="TagA/B/C/D_pept_dom"/>
</dbReference>
<feature type="domain" description="Ig-like" evidence="8">
    <location>
        <begin position="594"/>
        <end position="662"/>
    </location>
</feature>
<dbReference type="Gene3D" id="2.60.120.380">
    <property type="match status" value="1"/>
</dbReference>
<evidence type="ECO:0000313" key="9">
    <source>
        <dbReference type="EMBL" id="MFD2523570.1"/>
    </source>
</evidence>
<comment type="caution">
    <text evidence="9">The sequence shown here is derived from an EMBL/GenBank/DDBJ whole genome shotgun (WGS) entry which is preliminary data.</text>
</comment>
<keyword evidence="6" id="KW-0732">Signal</keyword>
<dbReference type="CDD" id="cd04842">
    <property type="entry name" value="Peptidases_S8_Kp43_protease"/>
    <property type="match status" value="1"/>
</dbReference>
<evidence type="ECO:0000259" key="7">
    <source>
        <dbReference type="Pfam" id="PF00082"/>
    </source>
</evidence>
<evidence type="ECO:0000256" key="3">
    <source>
        <dbReference type="ARBA" id="ARBA00022801"/>
    </source>
</evidence>
<evidence type="ECO:0000256" key="2">
    <source>
        <dbReference type="ARBA" id="ARBA00022670"/>
    </source>
</evidence>
<dbReference type="InterPro" id="IPR000209">
    <property type="entry name" value="Peptidase_S8/S53_dom"/>
</dbReference>
<keyword evidence="3 5" id="KW-0378">Hydrolase</keyword>
<gene>
    <name evidence="9" type="ORF">ACFSR2_21910</name>
</gene>
<proteinExistence type="inferred from homology"/>
<keyword evidence="10" id="KW-1185">Reference proteome</keyword>
<accession>A0ABW5JFE4</accession>
<dbReference type="Pfam" id="PF00082">
    <property type="entry name" value="Peptidase_S8"/>
    <property type="match status" value="1"/>
</dbReference>
<feature type="domain" description="Peptidase S8/S53" evidence="7">
    <location>
        <begin position="123"/>
        <end position="417"/>
    </location>
</feature>
<dbReference type="InterPro" id="IPR015500">
    <property type="entry name" value="Peptidase_S8_subtilisin-rel"/>
</dbReference>
<dbReference type="Gene3D" id="3.40.50.200">
    <property type="entry name" value="Peptidase S8/S53 domain"/>
    <property type="match status" value="1"/>
</dbReference>